<evidence type="ECO:0000256" key="3">
    <source>
        <dbReference type="ARBA" id="ARBA00022692"/>
    </source>
</evidence>
<feature type="chain" id="PRO_5044901638" description="Outer membrane protein assembly factor BamA" evidence="8">
    <location>
        <begin position="22"/>
        <end position="787"/>
    </location>
</feature>
<organism evidence="11 12">
    <name type="scientific">Thauera sinica</name>
    <dbReference type="NCBI Taxonomy" id="2665146"/>
    <lineage>
        <taxon>Bacteria</taxon>
        <taxon>Pseudomonadati</taxon>
        <taxon>Pseudomonadota</taxon>
        <taxon>Betaproteobacteria</taxon>
        <taxon>Rhodocyclales</taxon>
        <taxon>Zoogloeaceae</taxon>
        <taxon>Thauera</taxon>
    </lineage>
</organism>
<evidence type="ECO:0000259" key="10">
    <source>
        <dbReference type="PROSITE" id="PS51779"/>
    </source>
</evidence>
<dbReference type="InterPro" id="IPR034746">
    <property type="entry name" value="POTRA"/>
</dbReference>
<dbReference type="InterPro" id="IPR000184">
    <property type="entry name" value="Bac_surfAg_D15"/>
</dbReference>
<evidence type="ECO:0000256" key="2">
    <source>
        <dbReference type="ARBA" id="ARBA00022452"/>
    </source>
</evidence>
<dbReference type="Gene3D" id="2.40.160.50">
    <property type="entry name" value="membrane protein fhac: a member of the omp85/tpsb transporter family"/>
    <property type="match status" value="1"/>
</dbReference>
<dbReference type="PIRSF" id="PIRSF006076">
    <property type="entry name" value="OM_assembly_OMP85"/>
    <property type="match status" value="1"/>
</dbReference>
<gene>
    <name evidence="8 11" type="primary">bamA</name>
    <name evidence="11" type="ORF">ACFPTN_14440</name>
</gene>
<dbReference type="Gene3D" id="3.10.20.310">
    <property type="entry name" value="membrane protein fhac"/>
    <property type="match status" value="5"/>
</dbReference>
<dbReference type="EMBL" id="JBHSOG010000051">
    <property type="protein sequence ID" value="MFC5770576.1"/>
    <property type="molecule type" value="Genomic_DNA"/>
</dbReference>
<feature type="domain" description="POTRA" evidence="10">
    <location>
        <begin position="348"/>
        <end position="422"/>
    </location>
</feature>
<comment type="subunit">
    <text evidence="8">Part of the Bam complex.</text>
</comment>
<dbReference type="PROSITE" id="PS51779">
    <property type="entry name" value="POTRA"/>
    <property type="match status" value="5"/>
</dbReference>
<dbReference type="NCBIfam" id="TIGR03303">
    <property type="entry name" value="OM_YaeT"/>
    <property type="match status" value="1"/>
</dbReference>
<evidence type="ECO:0000256" key="1">
    <source>
        <dbReference type="ARBA" id="ARBA00004370"/>
    </source>
</evidence>
<reference evidence="12" key="1">
    <citation type="journal article" date="2019" name="Int. J. Syst. Evol. Microbiol.">
        <title>The Global Catalogue of Microorganisms (GCM) 10K type strain sequencing project: providing services to taxonomists for standard genome sequencing and annotation.</title>
        <authorList>
            <consortium name="The Broad Institute Genomics Platform"/>
            <consortium name="The Broad Institute Genome Sequencing Center for Infectious Disease"/>
            <person name="Wu L."/>
            <person name="Ma J."/>
        </authorList>
    </citation>
    <scope>NUCLEOTIDE SEQUENCE [LARGE SCALE GENOMIC DNA]</scope>
    <source>
        <strain evidence="12">SHR3</strain>
    </source>
</reference>
<feature type="signal peptide" evidence="8">
    <location>
        <begin position="1"/>
        <end position="21"/>
    </location>
</feature>
<dbReference type="PANTHER" id="PTHR12815:SF23">
    <property type="entry name" value="OUTER MEMBRANE PROTEIN ASSEMBLY FACTOR BAMA"/>
    <property type="match status" value="1"/>
</dbReference>
<feature type="domain" description="POTRA" evidence="10">
    <location>
        <begin position="93"/>
        <end position="173"/>
    </location>
</feature>
<dbReference type="HAMAP" id="MF_01430">
    <property type="entry name" value="OM_assembly_BamA"/>
    <property type="match status" value="1"/>
</dbReference>
<dbReference type="InterPro" id="IPR010827">
    <property type="entry name" value="BamA/TamA_POTRA"/>
</dbReference>
<keyword evidence="7 8" id="KW-0998">Cell outer membrane</keyword>
<dbReference type="InterPro" id="IPR023707">
    <property type="entry name" value="OM_assembly_BamA"/>
</dbReference>
<dbReference type="InterPro" id="IPR039910">
    <property type="entry name" value="D15-like"/>
</dbReference>
<comment type="caution">
    <text evidence="11">The sequence shown here is derived from an EMBL/GenBank/DDBJ whole genome shotgun (WGS) entry which is preliminary data.</text>
</comment>
<protein>
    <recommendedName>
        <fullName evidence="8 9">Outer membrane protein assembly factor BamA</fullName>
    </recommendedName>
</protein>
<name>A0ABW1AUA4_9RHOO</name>
<evidence type="ECO:0000256" key="9">
    <source>
        <dbReference type="NCBIfam" id="TIGR03303"/>
    </source>
</evidence>
<dbReference type="Proteomes" id="UP001595974">
    <property type="component" value="Unassembled WGS sequence"/>
</dbReference>
<keyword evidence="4 8" id="KW-0732">Signal</keyword>
<dbReference type="PANTHER" id="PTHR12815">
    <property type="entry name" value="SORTING AND ASSEMBLY MACHINERY SAMM50 PROTEIN FAMILY MEMBER"/>
    <property type="match status" value="1"/>
</dbReference>
<keyword evidence="6 8" id="KW-0472">Membrane</keyword>
<feature type="domain" description="POTRA" evidence="10">
    <location>
        <begin position="267"/>
        <end position="345"/>
    </location>
</feature>
<evidence type="ECO:0000256" key="7">
    <source>
        <dbReference type="ARBA" id="ARBA00023237"/>
    </source>
</evidence>
<sequence precursor="true">MNRKLLPGLIMALFAAAPAFAFDPFVVKDIRVEGIQRTEAGTVFNYLPVRVGDRFDEAQAAEAIRALFATGFFSDVRIEAENDVIVVVVDERPAIAQIDFVGVKEFDKEALKKGLREVGLAESRIFDRALLERAEQELKRQYLSRGKYSATITTTVTPLERNRVGINFAVDEGDVAKIHEIRIIGAKAFDEDDLIAQMQLTTPGWLTWYTKNDQYSRQKLSADLETLRSFYLNRGYLDFNIDSTQVSITPDKKDIYITLNITEGEKYSVTGVRFTGDLILPESEYLAMAKIKPGETFSRERLTETTKAITDRLGNEGYAFANVNAAPEVDKDKREVAFTIFVDPGRRVYVRRINVGGNTKSRDEVVRREMRQMEGAWYDAAAINRSRTRVDRLGFFDEVNVETPAVPGTTDQVDVNFTVKERPTGNLMLGAGFSSSDKVVLSASVSQQNLFGSGNALTLGLNTSRSGRTLALSFTNPYYTVDGVSLGWDLYHRTYDPTESYTVSPYKTVSTGAGLRLGYPIAEDDQINFGLTVDRTRVTTFTDSPLRYKEFCVDFGCSSGSSNPSDANYGVGDVTVNSLLLSAGWARDTRDSAIYPRKGVYQRVYGEAAIPPGKLKYAKINYQYQHWFPFGRDYALMLNGDVGWAKGFADKPVPFYKNFYVGGIGSVRGYEQSSIGVKFRDTDGDLTSTGGTRKLVGNAEFYFPLPGSGTDRSFRVSAFMDAGYVWGNDPETGKEEKISLSDLRYSTGLAFSWSSPVGPLKFSLGFPLKKEKDDKTQRFQFQLGSVF</sequence>
<dbReference type="Pfam" id="PF07244">
    <property type="entry name" value="POTRA"/>
    <property type="match status" value="5"/>
</dbReference>
<keyword evidence="2 8" id="KW-1134">Transmembrane beta strand</keyword>
<dbReference type="Pfam" id="PF01103">
    <property type="entry name" value="Omp85"/>
    <property type="match status" value="1"/>
</dbReference>
<comment type="subcellular location">
    <subcellularLocation>
        <location evidence="8">Cell outer membrane</location>
    </subcellularLocation>
    <subcellularLocation>
        <location evidence="1">Membrane</location>
    </subcellularLocation>
</comment>
<evidence type="ECO:0000313" key="12">
    <source>
        <dbReference type="Proteomes" id="UP001595974"/>
    </source>
</evidence>
<dbReference type="RefSeq" id="WP_096447337.1">
    <property type="nucleotide sequence ID" value="NZ_JBHSOG010000051.1"/>
</dbReference>
<feature type="domain" description="POTRA" evidence="10">
    <location>
        <begin position="25"/>
        <end position="92"/>
    </location>
</feature>
<proteinExistence type="inferred from homology"/>
<comment type="function">
    <text evidence="8">Part of the outer membrane protein assembly complex, which is involved in assembly and insertion of beta-barrel proteins into the outer membrane.</text>
</comment>
<comment type="similarity">
    <text evidence="8">Belongs to the BamA family.</text>
</comment>
<evidence type="ECO:0000313" key="11">
    <source>
        <dbReference type="EMBL" id="MFC5770576.1"/>
    </source>
</evidence>
<evidence type="ECO:0000256" key="4">
    <source>
        <dbReference type="ARBA" id="ARBA00022729"/>
    </source>
</evidence>
<keyword evidence="3 8" id="KW-0812">Transmembrane</keyword>
<keyword evidence="12" id="KW-1185">Reference proteome</keyword>
<keyword evidence="5 8" id="KW-0677">Repeat</keyword>
<feature type="domain" description="POTRA" evidence="10">
    <location>
        <begin position="176"/>
        <end position="264"/>
    </location>
</feature>
<evidence type="ECO:0000256" key="8">
    <source>
        <dbReference type="HAMAP-Rule" id="MF_01430"/>
    </source>
</evidence>
<evidence type="ECO:0000256" key="6">
    <source>
        <dbReference type="ARBA" id="ARBA00023136"/>
    </source>
</evidence>
<accession>A0ABW1AUA4</accession>
<evidence type="ECO:0000256" key="5">
    <source>
        <dbReference type="ARBA" id="ARBA00022737"/>
    </source>
</evidence>